<evidence type="ECO:0000313" key="3">
    <source>
        <dbReference type="Proteomes" id="UP000242180"/>
    </source>
</evidence>
<dbReference type="Proteomes" id="UP000242180">
    <property type="component" value="Unassembled WGS sequence"/>
</dbReference>
<feature type="compositionally biased region" description="Basic residues" evidence="1">
    <location>
        <begin position="78"/>
        <end position="87"/>
    </location>
</feature>
<evidence type="ECO:0000256" key="1">
    <source>
        <dbReference type="SAM" id="MobiDB-lite"/>
    </source>
</evidence>
<feature type="region of interest" description="Disordered" evidence="1">
    <location>
        <begin position="54"/>
        <end position="95"/>
    </location>
</feature>
<name>A0A1X2H793_SYNRA</name>
<proteinExistence type="predicted"/>
<accession>A0A1X2H793</accession>
<gene>
    <name evidence="2" type="ORF">BCR43DRAFT_493975</name>
</gene>
<dbReference type="InParanoid" id="A0A1X2H793"/>
<dbReference type="EMBL" id="MCGN01000007">
    <property type="protein sequence ID" value="ORY94424.1"/>
    <property type="molecule type" value="Genomic_DNA"/>
</dbReference>
<keyword evidence="3" id="KW-1185">Reference proteome</keyword>
<sequence>MLYLAQLQPAADVCSAAHLHSAPHWQPSVLAPALAHEQELLVLHLQASATHLHWSASQAQDDPQHSGLPMVEKDKLGKVVKKGRKRKAMEEKLPL</sequence>
<reference evidence="2 3" key="1">
    <citation type="submission" date="2016-07" db="EMBL/GenBank/DDBJ databases">
        <title>Pervasive Adenine N6-methylation of Active Genes in Fungi.</title>
        <authorList>
            <consortium name="DOE Joint Genome Institute"/>
            <person name="Mondo S.J."/>
            <person name="Dannebaum R.O."/>
            <person name="Kuo R.C."/>
            <person name="Labutti K."/>
            <person name="Haridas S."/>
            <person name="Kuo A."/>
            <person name="Salamov A."/>
            <person name="Ahrendt S.R."/>
            <person name="Lipzen A."/>
            <person name="Sullivan W."/>
            <person name="Andreopoulos W.B."/>
            <person name="Clum A."/>
            <person name="Lindquist E."/>
            <person name="Daum C."/>
            <person name="Ramamoorthy G.K."/>
            <person name="Gryganskyi A."/>
            <person name="Culley D."/>
            <person name="Magnuson J.K."/>
            <person name="James T.Y."/>
            <person name="O'Malley M.A."/>
            <person name="Stajich J.E."/>
            <person name="Spatafora J.W."/>
            <person name="Visel A."/>
            <person name="Grigoriev I.V."/>
        </authorList>
    </citation>
    <scope>NUCLEOTIDE SEQUENCE [LARGE SCALE GENOMIC DNA]</scope>
    <source>
        <strain evidence="2 3">NRRL 2496</strain>
    </source>
</reference>
<protein>
    <submittedName>
        <fullName evidence="2">Uncharacterized protein</fullName>
    </submittedName>
</protein>
<evidence type="ECO:0000313" key="2">
    <source>
        <dbReference type="EMBL" id="ORY94424.1"/>
    </source>
</evidence>
<organism evidence="2 3">
    <name type="scientific">Syncephalastrum racemosum</name>
    <name type="common">Filamentous fungus</name>
    <dbReference type="NCBI Taxonomy" id="13706"/>
    <lineage>
        <taxon>Eukaryota</taxon>
        <taxon>Fungi</taxon>
        <taxon>Fungi incertae sedis</taxon>
        <taxon>Mucoromycota</taxon>
        <taxon>Mucoromycotina</taxon>
        <taxon>Mucoromycetes</taxon>
        <taxon>Mucorales</taxon>
        <taxon>Syncephalastraceae</taxon>
        <taxon>Syncephalastrum</taxon>
    </lineage>
</organism>
<dbReference type="AlphaFoldDB" id="A0A1X2H793"/>
<comment type="caution">
    <text evidence="2">The sequence shown here is derived from an EMBL/GenBank/DDBJ whole genome shotgun (WGS) entry which is preliminary data.</text>
</comment>